<feature type="transmembrane region" description="Helical" evidence="7">
    <location>
        <begin position="134"/>
        <end position="154"/>
    </location>
</feature>
<feature type="transmembrane region" description="Helical" evidence="7">
    <location>
        <begin position="99"/>
        <end position="122"/>
    </location>
</feature>
<dbReference type="OrthoDB" id="9808458at2"/>
<dbReference type="AlphaFoldDB" id="A0A1I0ZIQ5"/>
<evidence type="ECO:0000256" key="1">
    <source>
        <dbReference type="ARBA" id="ARBA00004141"/>
    </source>
</evidence>
<keyword evidence="5 7" id="KW-1133">Transmembrane helix</keyword>
<feature type="transmembrane region" description="Helical" evidence="7">
    <location>
        <begin position="372"/>
        <end position="398"/>
    </location>
</feature>
<comment type="similarity">
    <text evidence="2">Belongs to the nucleobase:cation symporter-2 (NCS2) (TC 2.A.40) family. Azg-like subfamily.</text>
</comment>
<evidence type="ECO:0000256" key="6">
    <source>
        <dbReference type="ARBA" id="ARBA00023136"/>
    </source>
</evidence>
<gene>
    <name evidence="8" type="ORF">SAMN04488528_102057</name>
</gene>
<dbReference type="RefSeq" id="WP_090041905.1">
    <property type="nucleotide sequence ID" value="NZ_FOKI01000020.1"/>
</dbReference>
<dbReference type="InterPro" id="IPR045018">
    <property type="entry name" value="Azg-like"/>
</dbReference>
<keyword evidence="6 7" id="KW-0472">Membrane</keyword>
<proteinExistence type="inferred from homology"/>
<feature type="transmembrane region" description="Helical" evidence="7">
    <location>
        <begin position="50"/>
        <end position="74"/>
    </location>
</feature>
<evidence type="ECO:0000256" key="2">
    <source>
        <dbReference type="ARBA" id="ARBA00005697"/>
    </source>
</evidence>
<keyword evidence="4 7" id="KW-0812">Transmembrane</keyword>
<feature type="transmembrane region" description="Helical" evidence="7">
    <location>
        <begin position="410"/>
        <end position="428"/>
    </location>
</feature>
<feature type="transmembrane region" description="Helical" evidence="7">
    <location>
        <begin position="278"/>
        <end position="295"/>
    </location>
</feature>
<evidence type="ECO:0000256" key="4">
    <source>
        <dbReference type="ARBA" id="ARBA00022692"/>
    </source>
</evidence>
<organism evidence="8 9">
    <name type="scientific">Clostridium frigidicarnis</name>
    <dbReference type="NCBI Taxonomy" id="84698"/>
    <lineage>
        <taxon>Bacteria</taxon>
        <taxon>Bacillati</taxon>
        <taxon>Bacillota</taxon>
        <taxon>Clostridia</taxon>
        <taxon>Eubacteriales</taxon>
        <taxon>Clostridiaceae</taxon>
        <taxon>Clostridium</taxon>
    </lineage>
</organism>
<dbReference type="GO" id="GO:0005886">
    <property type="term" value="C:plasma membrane"/>
    <property type="evidence" value="ECO:0007669"/>
    <property type="project" value="TreeGrafter"/>
</dbReference>
<sequence>MKKFFKLNEHNVTVKSELLAAFTSFFAAVYIIVVNANILSASGAKMEPLILATVFASLIGCILVALISNAPLAIMPGMGINALFTYTIVKTMGLSFNEALAAVFVAGILFCIVAFTPLADIITKSISHNLKESISVGIGLFITFIGLKNCGFLLPDSSTIIKLANLGDPTIIAFILAMILTIVLFIMNVPGAFLISIIGGTIISVFLGIVDLSTLSFSLPNFNEYNEIFFAMDFGNINSISFWVATFSLTLVLIFENIGLLHGQVNGLLNAPHKTKKALHAVAISSALCGILGTSPSVSTVECAAGIAQGGKTGLTALFTGFLFLLSLFFIPVIKIIPPAAISPVLVIIGCLMMSNVTNIDFKDFTEALPSFLIIVLIPLTFSIVDGIAFGFISYPIAKFAAKKHKEVSLATYCISVIFLIYFVLHVINT</sequence>
<name>A0A1I0ZIQ5_9CLOT</name>
<dbReference type="EMBL" id="FOKI01000020">
    <property type="protein sequence ID" value="SFB24420.1"/>
    <property type="molecule type" value="Genomic_DNA"/>
</dbReference>
<evidence type="ECO:0000313" key="8">
    <source>
        <dbReference type="EMBL" id="SFB24420.1"/>
    </source>
</evidence>
<dbReference type="STRING" id="84698.SAMN04488528_102057"/>
<feature type="transmembrane region" description="Helical" evidence="7">
    <location>
        <begin position="315"/>
        <end position="334"/>
    </location>
</feature>
<accession>A0A1I0ZIQ5</accession>
<dbReference type="Proteomes" id="UP000198619">
    <property type="component" value="Unassembled WGS sequence"/>
</dbReference>
<feature type="transmembrane region" description="Helical" evidence="7">
    <location>
        <begin position="193"/>
        <end position="220"/>
    </location>
</feature>
<reference evidence="8 9" key="1">
    <citation type="submission" date="2016-10" db="EMBL/GenBank/DDBJ databases">
        <authorList>
            <person name="de Groot N.N."/>
        </authorList>
    </citation>
    <scope>NUCLEOTIDE SEQUENCE [LARGE SCALE GENOMIC DNA]</scope>
    <source>
        <strain evidence="8 9">DSM 12271</strain>
    </source>
</reference>
<feature type="transmembrane region" description="Helical" evidence="7">
    <location>
        <begin position="240"/>
        <end position="258"/>
    </location>
</feature>
<evidence type="ECO:0000256" key="7">
    <source>
        <dbReference type="SAM" id="Phobius"/>
    </source>
</evidence>
<comment type="subcellular location">
    <subcellularLocation>
        <location evidence="1">Membrane</location>
        <topology evidence="1">Multi-pass membrane protein</topology>
    </subcellularLocation>
</comment>
<dbReference type="PANTHER" id="PTHR43337:SF2">
    <property type="entry name" value="XANTHINE_URACIL PERMEASE"/>
    <property type="match status" value="1"/>
</dbReference>
<evidence type="ECO:0000313" key="9">
    <source>
        <dbReference type="Proteomes" id="UP000198619"/>
    </source>
</evidence>
<evidence type="ECO:0000256" key="5">
    <source>
        <dbReference type="ARBA" id="ARBA00022989"/>
    </source>
</evidence>
<feature type="transmembrane region" description="Helical" evidence="7">
    <location>
        <begin position="166"/>
        <end position="186"/>
    </location>
</feature>
<dbReference type="InterPro" id="IPR006043">
    <property type="entry name" value="NCS2"/>
</dbReference>
<evidence type="ECO:0000256" key="3">
    <source>
        <dbReference type="ARBA" id="ARBA00022448"/>
    </source>
</evidence>
<protein>
    <submittedName>
        <fullName evidence="8">Putative MFS transporter, AGZA family, xanthine/uracil permease</fullName>
    </submittedName>
</protein>
<feature type="transmembrane region" description="Helical" evidence="7">
    <location>
        <begin position="20"/>
        <end position="38"/>
    </location>
</feature>
<dbReference type="Pfam" id="PF00860">
    <property type="entry name" value="Xan_ur_permease"/>
    <property type="match status" value="1"/>
</dbReference>
<dbReference type="PANTHER" id="PTHR43337">
    <property type="entry name" value="XANTHINE/URACIL PERMEASE C887.17-RELATED"/>
    <property type="match status" value="1"/>
</dbReference>
<feature type="transmembrane region" description="Helical" evidence="7">
    <location>
        <begin position="341"/>
        <end position="360"/>
    </location>
</feature>
<dbReference type="GO" id="GO:0005345">
    <property type="term" value="F:purine nucleobase transmembrane transporter activity"/>
    <property type="evidence" value="ECO:0007669"/>
    <property type="project" value="TreeGrafter"/>
</dbReference>
<keyword evidence="3" id="KW-0813">Transport</keyword>
<keyword evidence="9" id="KW-1185">Reference proteome</keyword>